<dbReference type="AlphaFoldDB" id="A0A1U8KJJ0"/>
<protein>
    <submittedName>
        <fullName evidence="10">Cysteine-rich repeat secretory protein 38</fullName>
    </submittedName>
</protein>
<dbReference type="PANTHER" id="PTHR32411">
    <property type="entry name" value="CYSTEINE-RICH REPEAT SECRETORY PROTEIN 38-RELATED"/>
    <property type="match status" value="1"/>
</dbReference>
<dbReference type="PaxDb" id="3635-A0A1U8KJJ0"/>
<comment type="similarity">
    <text evidence="6">Belongs to the cysteine-rich repeat secretory protein family.</text>
</comment>
<dbReference type="InterPro" id="IPR002902">
    <property type="entry name" value="GNK2"/>
</dbReference>
<dbReference type="PANTHER" id="PTHR32411:SF43">
    <property type="entry name" value="CYSTEINE-RICH REPEAT SECRETORY PROTEIN 38"/>
    <property type="match status" value="1"/>
</dbReference>
<proteinExistence type="inferred from homology"/>
<dbReference type="Pfam" id="PF01657">
    <property type="entry name" value="Stress-antifung"/>
    <property type="match status" value="2"/>
</dbReference>
<dbReference type="OMA" id="KLGERCP"/>
<evidence type="ECO:0000256" key="5">
    <source>
        <dbReference type="ARBA" id="ARBA00023180"/>
    </source>
</evidence>
<dbReference type="GO" id="GO:0005576">
    <property type="term" value="C:extracellular region"/>
    <property type="evidence" value="ECO:0007669"/>
    <property type="project" value="UniProtKB-SubCell"/>
</dbReference>
<dbReference type="InterPro" id="IPR038408">
    <property type="entry name" value="GNK2_sf"/>
</dbReference>
<evidence type="ECO:0000259" key="8">
    <source>
        <dbReference type="PROSITE" id="PS51473"/>
    </source>
</evidence>
<evidence type="ECO:0000256" key="6">
    <source>
        <dbReference type="ARBA" id="ARBA00038515"/>
    </source>
</evidence>
<evidence type="ECO:0000256" key="2">
    <source>
        <dbReference type="ARBA" id="ARBA00022525"/>
    </source>
</evidence>
<feature type="chain" id="PRO_5010557311" evidence="7">
    <location>
        <begin position="25"/>
        <end position="238"/>
    </location>
</feature>
<evidence type="ECO:0000313" key="10">
    <source>
        <dbReference type="RefSeq" id="XP_016701123.1"/>
    </source>
</evidence>
<dbReference type="Gene3D" id="3.30.430.20">
    <property type="entry name" value="Gnk2 domain, C-X8-C-X2-C motif"/>
    <property type="match status" value="2"/>
</dbReference>
<keyword evidence="2" id="KW-0964">Secreted</keyword>
<feature type="domain" description="Gnk2-homologous" evidence="8">
    <location>
        <begin position="128"/>
        <end position="235"/>
    </location>
</feature>
<dbReference type="GeneID" id="107916368"/>
<dbReference type="FunFam" id="3.30.430.20:FF:000009">
    <property type="entry name" value="Cysteine-rich receptor-like protein kinase 28"/>
    <property type="match status" value="1"/>
</dbReference>
<comment type="subcellular location">
    <subcellularLocation>
        <location evidence="1">Secreted</location>
    </subcellularLocation>
</comment>
<dbReference type="Proteomes" id="UP000818029">
    <property type="component" value="Chromosome D10"/>
</dbReference>
<dbReference type="SMR" id="A0A1U8KJJ0"/>
<keyword evidence="5" id="KW-0325">Glycoprotein</keyword>
<sequence length="238" mass="26390">MSCSRIASFVYLLTLASLLQTAFGLFHNCSDTGSFSAGDPYEANLNQVIEYLSSQTPSSGFGRHAIGQNPNRVFGLALCRGDVSSEDCKTCVVRAGNEIRQQCPYKKGAITWYDYCLVKYSNIRFFGQIDNQNKFNVWNPNKASEAFSRQSEGLLSLLANEASADPSSFYANGEILVRGSAKIYGMTQCTRDLSISDCKKCLDGLIDEFPKCCNRLEGGRVFSGSCYFRFENFPFLKA</sequence>
<organism evidence="9 10">
    <name type="scientific">Gossypium hirsutum</name>
    <name type="common">Upland cotton</name>
    <name type="synonym">Gossypium mexicanum</name>
    <dbReference type="NCBI Taxonomy" id="3635"/>
    <lineage>
        <taxon>Eukaryota</taxon>
        <taxon>Viridiplantae</taxon>
        <taxon>Streptophyta</taxon>
        <taxon>Embryophyta</taxon>
        <taxon>Tracheophyta</taxon>
        <taxon>Spermatophyta</taxon>
        <taxon>Magnoliopsida</taxon>
        <taxon>eudicotyledons</taxon>
        <taxon>Gunneridae</taxon>
        <taxon>Pentapetalae</taxon>
        <taxon>rosids</taxon>
        <taxon>malvids</taxon>
        <taxon>Malvales</taxon>
        <taxon>Malvaceae</taxon>
        <taxon>Malvoideae</taxon>
        <taxon>Gossypium</taxon>
    </lineage>
</organism>
<keyword evidence="9" id="KW-1185">Reference proteome</keyword>
<evidence type="ECO:0000313" key="9">
    <source>
        <dbReference type="Proteomes" id="UP000818029"/>
    </source>
</evidence>
<dbReference type="CDD" id="cd23509">
    <property type="entry name" value="Gnk2-like"/>
    <property type="match status" value="2"/>
</dbReference>
<keyword evidence="4" id="KW-0677">Repeat</keyword>
<dbReference type="OrthoDB" id="688481at2759"/>
<gene>
    <name evidence="10" type="primary">LOC107916368</name>
</gene>
<dbReference type="KEGG" id="ghi:107916368"/>
<feature type="domain" description="Gnk2-homologous" evidence="8">
    <location>
        <begin position="23"/>
        <end position="125"/>
    </location>
</feature>
<feature type="signal peptide" evidence="7">
    <location>
        <begin position="1"/>
        <end position="24"/>
    </location>
</feature>
<evidence type="ECO:0000256" key="7">
    <source>
        <dbReference type="SAM" id="SignalP"/>
    </source>
</evidence>
<reference evidence="9" key="1">
    <citation type="journal article" date="2020" name="Nat. Genet.">
        <title>Genomic diversifications of five Gossypium allopolyploid species and their impact on cotton improvement.</title>
        <authorList>
            <person name="Chen Z.J."/>
            <person name="Sreedasyam A."/>
            <person name="Ando A."/>
            <person name="Song Q."/>
            <person name="De Santiago L.M."/>
            <person name="Hulse-Kemp A.M."/>
            <person name="Ding M."/>
            <person name="Ye W."/>
            <person name="Kirkbride R.C."/>
            <person name="Jenkins J."/>
            <person name="Plott C."/>
            <person name="Lovell J."/>
            <person name="Lin Y.M."/>
            <person name="Vaughn R."/>
            <person name="Liu B."/>
            <person name="Simpson S."/>
            <person name="Scheffler B.E."/>
            <person name="Wen L."/>
            <person name="Saski C.A."/>
            <person name="Grover C.E."/>
            <person name="Hu G."/>
            <person name="Conover J.L."/>
            <person name="Carlson J.W."/>
            <person name="Shu S."/>
            <person name="Boston L.B."/>
            <person name="Williams M."/>
            <person name="Peterson D.G."/>
            <person name="McGee K."/>
            <person name="Jones D.C."/>
            <person name="Wendel J.F."/>
            <person name="Stelly D.M."/>
            <person name="Grimwood J."/>
            <person name="Schmutz J."/>
        </authorList>
    </citation>
    <scope>NUCLEOTIDE SEQUENCE [LARGE SCALE GENOMIC DNA]</scope>
    <source>
        <strain evidence="9">cv. TM-1</strain>
    </source>
</reference>
<dbReference type="RefSeq" id="XP_016701123.1">
    <property type="nucleotide sequence ID" value="XM_016845634.2"/>
</dbReference>
<dbReference type="STRING" id="3635.A0A1U8KJJ0"/>
<evidence type="ECO:0000256" key="1">
    <source>
        <dbReference type="ARBA" id="ARBA00004613"/>
    </source>
</evidence>
<evidence type="ECO:0000256" key="3">
    <source>
        <dbReference type="ARBA" id="ARBA00022729"/>
    </source>
</evidence>
<accession>A0A1U8KJJ0</accession>
<dbReference type="PROSITE" id="PS51473">
    <property type="entry name" value="GNK2"/>
    <property type="match status" value="2"/>
</dbReference>
<keyword evidence="3 7" id="KW-0732">Signal</keyword>
<dbReference type="InterPro" id="IPR050581">
    <property type="entry name" value="CRR_secretory_protein"/>
</dbReference>
<reference evidence="10" key="2">
    <citation type="submission" date="2025-08" db="UniProtKB">
        <authorList>
            <consortium name="RefSeq"/>
        </authorList>
    </citation>
    <scope>IDENTIFICATION</scope>
</reference>
<evidence type="ECO:0000256" key="4">
    <source>
        <dbReference type="ARBA" id="ARBA00022737"/>
    </source>
</evidence>
<name>A0A1U8KJJ0_GOSHI</name>